<sequence length="129" mass="15018">MKINNLKHNLILKRALNVYQKQHEAISKNIKNVNKDNFKRVNTDFTHDLTTAASELQYQHKSLKTNHERHLDEGPPWESKIPNKESDGTEVNLAIEMAELAENQIKYEFTTRMLNRLYRGISTSITGRV</sequence>
<comment type="subcellular location">
    <subcellularLocation>
        <location evidence="1">Bacterial flagellum basal body</location>
    </subcellularLocation>
</comment>
<name>A0A381YRA4_9ZZZZ</name>
<organism evidence="4">
    <name type="scientific">marine metagenome</name>
    <dbReference type="NCBI Taxonomy" id="408172"/>
    <lineage>
        <taxon>unclassified sequences</taxon>
        <taxon>metagenomes</taxon>
        <taxon>ecological metagenomes</taxon>
    </lineage>
</organism>
<evidence type="ECO:0000256" key="1">
    <source>
        <dbReference type="ARBA" id="ARBA00004117"/>
    </source>
</evidence>
<dbReference type="AlphaFoldDB" id="A0A381YRA4"/>
<comment type="similarity">
    <text evidence="2">Belongs to the flagella basal body rod proteins family.</text>
</comment>
<evidence type="ECO:0000313" key="4">
    <source>
        <dbReference type="EMBL" id="SVA79479.1"/>
    </source>
</evidence>
<accession>A0A381YRA4</accession>
<gene>
    <name evidence="4" type="ORF">METZ01_LOCUS132333</name>
</gene>
<dbReference type="GO" id="GO:0071973">
    <property type="term" value="P:bacterial-type flagellum-dependent cell motility"/>
    <property type="evidence" value="ECO:0007669"/>
    <property type="project" value="InterPro"/>
</dbReference>
<evidence type="ECO:0000256" key="3">
    <source>
        <dbReference type="ARBA" id="ARBA00023143"/>
    </source>
</evidence>
<dbReference type="GO" id="GO:0030694">
    <property type="term" value="C:bacterial-type flagellum basal body, rod"/>
    <property type="evidence" value="ECO:0007669"/>
    <property type="project" value="InterPro"/>
</dbReference>
<protein>
    <recommendedName>
        <fullName evidence="5">Flagellar basal body rod protein N-terminal domain-containing protein</fullName>
    </recommendedName>
</protein>
<dbReference type="InterPro" id="IPR006300">
    <property type="entry name" value="FlgB"/>
</dbReference>
<dbReference type="PIRSF" id="PIRSF002889">
    <property type="entry name" value="Rod_FlgB"/>
    <property type="match status" value="1"/>
</dbReference>
<reference evidence="4" key="1">
    <citation type="submission" date="2018-05" db="EMBL/GenBank/DDBJ databases">
        <authorList>
            <person name="Lanie J.A."/>
            <person name="Ng W.-L."/>
            <person name="Kazmierczak K.M."/>
            <person name="Andrzejewski T.M."/>
            <person name="Davidsen T.M."/>
            <person name="Wayne K.J."/>
            <person name="Tettelin H."/>
            <person name="Glass J.I."/>
            <person name="Rusch D."/>
            <person name="Podicherti R."/>
            <person name="Tsui H.-C.T."/>
            <person name="Winkler M.E."/>
        </authorList>
    </citation>
    <scope>NUCLEOTIDE SEQUENCE</scope>
</reference>
<proteinExistence type="inferred from homology"/>
<keyword evidence="3" id="KW-0975">Bacterial flagellum</keyword>
<dbReference type="EMBL" id="UINC01018850">
    <property type="protein sequence ID" value="SVA79479.1"/>
    <property type="molecule type" value="Genomic_DNA"/>
</dbReference>
<evidence type="ECO:0008006" key="5">
    <source>
        <dbReference type="Google" id="ProtNLM"/>
    </source>
</evidence>
<evidence type="ECO:0000256" key="2">
    <source>
        <dbReference type="ARBA" id="ARBA00009677"/>
    </source>
</evidence>